<dbReference type="OrthoDB" id="1350820at2"/>
<keyword evidence="2" id="KW-1185">Reference proteome</keyword>
<proteinExistence type="predicted"/>
<accession>A0A434AA79</accession>
<gene>
    <name evidence="1" type="ORF">D0817_05210</name>
</gene>
<protein>
    <submittedName>
        <fullName evidence="1">Uncharacterized protein</fullName>
    </submittedName>
</protein>
<reference evidence="2" key="1">
    <citation type="journal article" date="2019" name="Syst. Appl. Microbiol.">
        <title>Flavobacterium circumlabens sp. nov. and Flavobacterium cupreum sp. nov., two psychrotrophic species isolated from Antarctic environmental samples.</title>
        <authorList>
            <person name="Kralova S."/>
            <person name="Busse H.-J."/>
            <person name="Svec P."/>
            <person name="Maslanova I."/>
            <person name="Stankova E."/>
            <person name="Bartak M."/>
            <person name="Sedlacek I."/>
        </authorList>
    </citation>
    <scope>NUCLEOTIDE SEQUENCE [LARGE SCALE GENOMIC DNA]</scope>
    <source>
        <strain evidence="2">CCM 8825</strain>
    </source>
</reference>
<comment type="caution">
    <text evidence="1">The sequence shown here is derived from an EMBL/GenBank/DDBJ whole genome shotgun (WGS) entry which is preliminary data.</text>
</comment>
<dbReference type="EMBL" id="QWDM01000003">
    <property type="protein sequence ID" value="RUT71281.1"/>
    <property type="molecule type" value="Genomic_DNA"/>
</dbReference>
<evidence type="ECO:0000313" key="1">
    <source>
        <dbReference type="EMBL" id="RUT71281.1"/>
    </source>
</evidence>
<sequence>MKKNIILIFIIFIFSCKNYKSYDKYCIKKIEFINQSRNLIPSIVKIQIEDSNDSLKNLLALGKLKKVILYSVKANDRDFFYLAPFGTGKQFNIEGEVINLSLMTTLYEKEFGNRLSDIEIEKKVNGDIGLVVDKDTIVIKKCETISD</sequence>
<dbReference type="AlphaFoldDB" id="A0A434AA79"/>
<evidence type="ECO:0000313" key="2">
    <source>
        <dbReference type="Proteomes" id="UP000288102"/>
    </source>
</evidence>
<dbReference type="PROSITE" id="PS51257">
    <property type="entry name" value="PROKAR_LIPOPROTEIN"/>
    <property type="match status" value="1"/>
</dbReference>
<organism evidence="1 2">
    <name type="scientific">Flavobacterium cupreum</name>
    <dbReference type="NCBI Taxonomy" id="2133766"/>
    <lineage>
        <taxon>Bacteria</taxon>
        <taxon>Pseudomonadati</taxon>
        <taxon>Bacteroidota</taxon>
        <taxon>Flavobacteriia</taxon>
        <taxon>Flavobacteriales</taxon>
        <taxon>Flavobacteriaceae</taxon>
        <taxon>Flavobacterium</taxon>
    </lineage>
</organism>
<name>A0A434AA79_9FLAO</name>
<dbReference type="RefSeq" id="WP_127337337.1">
    <property type="nucleotide sequence ID" value="NZ_QWDM01000003.1"/>
</dbReference>
<dbReference type="Proteomes" id="UP000288102">
    <property type="component" value="Unassembled WGS sequence"/>
</dbReference>